<organism evidence="3 4">
    <name type="scientific">Phaeosphaeria nodorum (strain SN15 / ATCC MYA-4574 / FGSC 10173)</name>
    <name type="common">Glume blotch fungus</name>
    <name type="synonym">Parastagonospora nodorum</name>
    <dbReference type="NCBI Taxonomy" id="321614"/>
    <lineage>
        <taxon>Eukaryota</taxon>
        <taxon>Fungi</taxon>
        <taxon>Dikarya</taxon>
        <taxon>Ascomycota</taxon>
        <taxon>Pezizomycotina</taxon>
        <taxon>Dothideomycetes</taxon>
        <taxon>Pleosporomycetidae</taxon>
        <taxon>Pleosporales</taxon>
        <taxon>Pleosporineae</taxon>
        <taxon>Phaeosphaeriaceae</taxon>
        <taxon>Parastagonospora</taxon>
    </lineage>
</organism>
<dbReference type="KEGG" id="pno:SNOG_09828"/>
<proteinExistence type="predicted"/>
<dbReference type="OMA" id="KERHRTW"/>
<dbReference type="OrthoDB" id="5353310at2759"/>
<evidence type="ECO:0000313" key="3">
    <source>
        <dbReference type="EMBL" id="QRC90419.1"/>
    </source>
</evidence>
<dbReference type="RefSeq" id="XP_001800114.1">
    <property type="nucleotide sequence ID" value="XM_001800062.1"/>
</dbReference>
<evidence type="ECO:0000313" key="4">
    <source>
        <dbReference type="Proteomes" id="UP000663193"/>
    </source>
</evidence>
<protein>
    <submittedName>
        <fullName evidence="3">Uncharacterized protein</fullName>
    </submittedName>
</protein>
<dbReference type="EMBL" id="CP069023">
    <property type="protein sequence ID" value="QRC90419.1"/>
    <property type="molecule type" value="Genomic_DNA"/>
</dbReference>
<evidence type="ECO:0000256" key="1">
    <source>
        <dbReference type="SAM" id="MobiDB-lite"/>
    </source>
</evidence>
<keyword evidence="2" id="KW-1133">Transmembrane helix</keyword>
<dbReference type="AlphaFoldDB" id="A0A7U2HU59"/>
<sequence>MAVQDPNFWRRFSTAVHQDDVQKGTPHLKHSYVDSSPRPISSAPMSPTSQCQLFTPTSPVFAPSALRSAQVSTPPPALTRDAVWNDSEQPTRQPSKLKKSPSRASTRPLLHQHQRNTSSLQLTPPLPLPLPQPNAPFRTHSSGLRSPSLISLSGRPREVFRTWTTITGPANHGACSGSWLASQKKKSRQRTWLCWCFWLGLMGLVAGVVTAVLILRREGILKF</sequence>
<accession>A0A7U2HU59</accession>
<name>A0A7U2HU59_PHANO</name>
<evidence type="ECO:0000256" key="2">
    <source>
        <dbReference type="SAM" id="Phobius"/>
    </source>
</evidence>
<feature type="compositionally biased region" description="Polar residues" evidence="1">
    <location>
        <begin position="43"/>
        <end position="58"/>
    </location>
</feature>
<keyword evidence="2" id="KW-0472">Membrane</keyword>
<keyword evidence="2" id="KW-0812">Transmembrane</keyword>
<dbReference type="VEuPathDB" id="FungiDB:JI435_098280"/>
<reference evidence="4" key="1">
    <citation type="journal article" date="2021" name="BMC Genomics">
        <title>Chromosome-level genome assembly and manually-curated proteome of model necrotroph Parastagonospora nodorum Sn15 reveals a genome-wide trove of candidate effector homologs, and redundancy of virulence-related functions within an accessory chromosome.</title>
        <authorList>
            <person name="Bertazzoni S."/>
            <person name="Jones D.A.B."/>
            <person name="Phan H.T."/>
            <person name="Tan K.-C."/>
            <person name="Hane J.K."/>
        </authorList>
    </citation>
    <scope>NUCLEOTIDE SEQUENCE [LARGE SCALE GENOMIC DNA]</scope>
    <source>
        <strain evidence="4">SN15 / ATCC MYA-4574 / FGSC 10173)</strain>
    </source>
</reference>
<gene>
    <name evidence="3" type="ORF">JI435_098280</name>
</gene>
<feature type="transmembrane region" description="Helical" evidence="2">
    <location>
        <begin position="192"/>
        <end position="215"/>
    </location>
</feature>
<feature type="region of interest" description="Disordered" evidence="1">
    <location>
        <begin position="20"/>
        <end position="134"/>
    </location>
</feature>
<feature type="compositionally biased region" description="Pro residues" evidence="1">
    <location>
        <begin position="124"/>
        <end position="134"/>
    </location>
</feature>
<keyword evidence="4" id="KW-1185">Reference proteome</keyword>
<dbReference type="Proteomes" id="UP000663193">
    <property type="component" value="Chromosome 1"/>
</dbReference>